<sequence length="978" mass="108184">MSDNWSDRGSRGGRARGRGGRGYGGSDGSSSRGRGSPDRGGRGGFRGDRGGGFRGGRGGFRGAPGPREQAGVFQPGAVPIDPRLQNNSEDALIQSLQTLRINDNELPIRPDFGTIGTPIKLRANFFPVKIPKRTLYEYNVKVEPPVSVKRVLKRIYQLAEQTNDWVQAGMRGKVAHDRVNKLISCFKLPQPLVIHVPFTDEGDDETPPPQQQAKPKGGGKKGKKEAPKEYTLTIEYTLDLDTQNLLNYLSGQPQYRGYDILPIISALNLVLAAYPNRSVGDGVMVGRNKFFHPSAAEPPFSLGGGLEAWRGFYSSVRPAHKQLMVNVNVCTTAFYVPGNLADGLQSFMRASFSANPNAFCRQVRIKTTHLGYRKTISGVARSNAKQHSFDSEFGRVTVEAYFKKKYNITLRYPDLPLINVAGKNAKKENLLPAEVCIILEKQSFKGKLLEEHTAEMIKVACRPPNVNAMAITQRGIQELGYFDEQDPLRAFGISIGKEMAIVPGRILSPPNIRYGQGAPRVDERAGWNLRDVKFAVGGRLDTWIVLLIRDGNERSEFQGPQDPALKPTIDGFISMCRKSGVNVGAPPDSVVETRLPRKTREQPIRADAIQAIRATLTSVKKKPKFVFVILSNGDRHVYSGLKHLTDSYLDVATICVQVEKLRKDRGQVQYFANVALKLNMKMGGVNHRLEGRSAQWLNMAPTMLVGIDVTHPGPGTVKGTPSIAAVVASTDNNFGQFPASLRIQESRKEMVTDLCDMMVERLNAYKAKSNVLPQRILVYRDGVSEGQFQTVVNEELPEMTKAFTKLKDGGKAYTPKLTIVICGKRHHTRFFPTEPQHAANDGNPRPGTVVDRGITAVYEFDFFLQAHGGLQGTTRPTHYYVVHDKIGFTADVLQPLTNDVSYMFARATKAVSLVSPAYYADLACERGRCYLHKLLQGITDSNTTATTNDENLAEVYREGERLWHGGVATNLRNTMFYL</sequence>
<evidence type="ECO:0000313" key="2">
    <source>
        <dbReference type="Proteomes" id="UP001055072"/>
    </source>
</evidence>
<protein>
    <submittedName>
        <fullName evidence="1">Argonaute-like protein</fullName>
    </submittedName>
</protein>
<keyword evidence="2" id="KW-1185">Reference proteome</keyword>
<comment type="caution">
    <text evidence="1">The sequence shown here is derived from an EMBL/GenBank/DDBJ whole genome shotgun (WGS) entry which is preliminary data.</text>
</comment>
<gene>
    <name evidence="1" type="ORF">BDY19DRAFT_994148</name>
</gene>
<evidence type="ECO:0000313" key="1">
    <source>
        <dbReference type="EMBL" id="KAI0088231.1"/>
    </source>
</evidence>
<name>A0ACB8U1Y3_9APHY</name>
<dbReference type="Proteomes" id="UP001055072">
    <property type="component" value="Unassembled WGS sequence"/>
</dbReference>
<reference evidence="1" key="1">
    <citation type="journal article" date="2021" name="Environ. Microbiol.">
        <title>Gene family expansions and transcriptome signatures uncover fungal adaptations to wood decay.</title>
        <authorList>
            <person name="Hage H."/>
            <person name="Miyauchi S."/>
            <person name="Viragh M."/>
            <person name="Drula E."/>
            <person name="Min B."/>
            <person name="Chaduli D."/>
            <person name="Navarro D."/>
            <person name="Favel A."/>
            <person name="Norest M."/>
            <person name="Lesage-Meessen L."/>
            <person name="Balint B."/>
            <person name="Merenyi Z."/>
            <person name="de Eugenio L."/>
            <person name="Morin E."/>
            <person name="Martinez A.T."/>
            <person name="Baldrian P."/>
            <person name="Stursova M."/>
            <person name="Martinez M.J."/>
            <person name="Novotny C."/>
            <person name="Magnuson J.K."/>
            <person name="Spatafora J.W."/>
            <person name="Maurice S."/>
            <person name="Pangilinan J."/>
            <person name="Andreopoulos W."/>
            <person name="LaButti K."/>
            <person name="Hundley H."/>
            <person name="Na H."/>
            <person name="Kuo A."/>
            <person name="Barry K."/>
            <person name="Lipzen A."/>
            <person name="Henrissat B."/>
            <person name="Riley R."/>
            <person name="Ahrendt S."/>
            <person name="Nagy L.G."/>
            <person name="Grigoriev I.V."/>
            <person name="Martin F."/>
            <person name="Rosso M.N."/>
        </authorList>
    </citation>
    <scope>NUCLEOTIDE SEQUENCE</scope>
    <source>
        <strain evidence="1">CBS 384.51</strain>
    </source>
</reference>
<organism evidence="1 2">
    <name type="scientific">Irpex rosettiformis</name>
    <dbReference type="NCBI Taxonomy" id="378272"/>
    <lineage>
        <taxon>Eukaryota</taxon>
        <taxon>Fungi</taxon>
        <taxon>Dikarya</taxon>
        <taxon>Basidiomycota</taxon>
        <taxon>Agaricomycotina</taxon>
        <taxon>Agaricomycetes</taxon>
        <taxon>Polyporales</taxon>
        <taxon>Irpicaceae</taxon>
        <taxon>Irpex</taxon>
    </lineage>
</organism>
<dbReference type="EMBL" id="MU274914">
    <property type="protein sequence ID" value="KAI0088231.1"/>
    <property type="molecule type" value="Genomic_DNA"/>
</dbReference>
<accession>A0ACB8U1Y3</accession>
<proteinExistence type="predicted"/>